<proteinExistence type="predicted"/>
<evidence type="ECO:0000256" key="1">
    <source>
        <dbReference type="SAM" id="MobiDB-lite"/>
    </source>
</evidence>
<name>A0AAN6YW44_9PEZI</name>
<feature type="region of interest" description="Disordered" evidence="1">
    <location>
        <begin position="366"/>
        <end position="389"/>
    </location>
</feature>
<organism evidence="2 3">
    <name type="scientific">Canariomyces notabilis</name>
    <dbReference type="NCBI Taxonomy" id="2074819"/>
    <lineage>
        <taxon>Eukaryota</taxon>
        <taxon>Fungi</taxon>
        <taxon>Dikarya</taxon>
        <taxon>Ascomycota</taxon>
        <taxon>Pezizomycotina</taxon>
        <taxon>Sordariomycetes</taxon>
        <taxon>Sordariomycetidae</taxon>
        <taxon>Sordariales</taxon>
        <taxon>Chaetomiaceae</taxon>
        <taxon>Canariomyces</taxon>
    </lineage>
</organism>
<evidence type="ECO:0000313" key="2">
    <source>
        <dbReference type="EMBL" id="KAK4116255.1"/>
    </source>
</evidence>
<feature type="compositionally biased region" description="Low complexity" evidence="1">
    <location>
        <begin position="58"/>
        <end position="76"/>
    </location>
</feature>
<feature type="region of interest" description="Disordered" evidence="1">
    <location>
        <begin position="1"/>
        <end position="35"/>
    </location>
</feature>
<dbReference type="GeneID" id="89933091"/>
<evidence type="ECO:0000313" key="3">
    <source>
        <dbReference type="Proteomes" id="UP001302812"/>
    </source>
</evidence>
<gene>
    <name evidence="2" type="ORF">N656DRAFT_232887</name>
</gene>
<dbReference type="PANTHER" id="PTHR47657:SF14">
    <property type="entry name" value="ZN(2)-C6 FUNGAL-TYPE DOMAIN-CONTAINING PROTEIN"/>
    <property type="match status" value="1"/>
</dbReference>
<dbReference type="AlphaFoldDB" id="A0AAN6YW44"/>
<dbReference type="RefSeq" id="XP_064673825.1">
    <property type="nucleotide sequence ID" value="XM_064808968.1"/>
</dbReference>
<dbReference type="InterPro" id="IPR052400">
    <property type="entry name" value="Zn2-C6_fungal_TF"/>
</dbReference>
<accession>A0AAN6YW44</accession>
<reference evidence="2" key="1">
    <citation type="journal article" date="2023" name="Mol. Phylogenet. Evol.">
        <title>Genome-scale phylogeny and comparative genomics of the fungal order Sordariales.</title>
        <authorList>
            <person name="Hensen N."/>
            <person name="Bonometti L."/>
            <person name="Westerberg I."/>
            <person name="Brannstrom I.O."/>
            <person name="Guillou S."/>
            <person name="Cros-Aarteil S."/>
            <person name="Calhoun S."/>
            <person name="Haridas S."/>
            <person name="Kuo A."/>
            <person name="Mondo S."/>
            <person name="Pangilinan J."/>
            <person name="Riley R."/>
            <person name="LaButti K."/>
            <person name="Andreopoulos B."/>
            <person name="Lipzen A."/>
            <person name="Chen C."/>
            <person name="Yan M."/>
            <person name="Daum C."/>
            <person name="Ng V."/>
            <person name="Clum A."/>
            <person name="Steindorff A."/>
            <person name="Ohm R.A."/>
            <person name="Martin F."/>
            <person name="Silar P."/>
            <person name="Natvig D.O."/>
            <person name="Lalanne C."/>
            <person name="Gautier V."/>
            <person name="Ament-Velasquez S.L."/>
            <person name="Kruys A."/>
            <person name="Hutchinson M.I."/>
            <person name="Powell A.J."/>
            <person name="Barry K."/>
            <person name="Miller A.N."/>
            <person name="Grigoriev I.V."/>
            <person name="Debuchy R."/>
            <person name="Gladieux P."/>
            <person name="Hiltunen Thoren M."/>
            <person name="Johannesson H."/>
        </authorList>
    </citation>
    <scope>NUCLEOTIDE SEQUENCE</scope>
    <source>
        <strain evidence="2">CBS 508.74</strain>
    </source>
</reference>
<comment type="caution">
    <text evidence="2">The sequence shown here is derived from an EMBL/GenBank/DDBJ whole genome shotgun (WGS) entry which is preliminary data.</text>
</comment>
<dbReference type="Proteomes" id="UP001302812">
    <property type="component" value="Unassembled WGS sequence"/>
</dbReference>
<evidence type="ECO:0008006" key="4">
    <source>
        <dbReference type="Google" id="ProtNLM"/>
    </source>
</evidence>
<feature type="region of interest" description="Disordered" evidence="1">
    <location>
        <begin position="55"/>
        <end position="93"/>
    </location>
</feature>
<dbReference type="PANTHER" id="PTHR47657">
    <property type="entry name" value="STEROL REGULATORY ELEMENT-BINDING PROTEIN ECM22"/>
    <property type="match status" value="1"/>
</dbReference>
<keyword evidence="3" id="KW-1185">Reference proteome</keyword>
<dbReference type="EMBL" id="MU853333">
    <property type="protein sequence ID" value="KAK4116255.1"/>
    <property type="molecule type" value="Genomic_DNA"/>
</dbReference>
<sequence length="578" mass="63653">MTDEISGSRGSRSEHKSRRPHRKSSKMNLTCRYPKRSPGLVLASESLKIGGIKPNYESSSSASPSATSLLSPASTTCGPSPGPQHVTRRPRCNKKVDSALRSRAVQTLTPDEFELFKHYLEHTSRDPTVDNGDQYALQVGIPNLACESKPLMRSVLALAAVCKCCDVISQPLSVHDHDMDAPLQSRGQVLELLSLAHRYHMGSLQEIQTALHDTKSYDYILANAAMMGMYGSGSYRARVWLAKTAAPGEQAPCDFIPEHAEWMSLFRAARLAYAGILNNLNTATADDEDATASLTTPKESPTLSRSPVDTAAIQLQYEYRVSPLAEQPRAPTDHALGPILAATVDSALAKLSKKAIEIVTAVQGSNEVGDGNEDAEAPTSTSTPRESHSGFDLEACLSALDIFSRIVAETFPSASSNTRLRNTPGHGQLSFDVDIDPVGRLSGVSPWLRRYTASITSMVPSRLPRRIIMAFIHKIPTRYLNLVEEMVSFIPAKPYYAGDETAWMTPSVSMSPEPSPAHQLALDIFAHWLVLVILLDNVWWIGDIGTWELGRIVSFRNHVSWRWCRWEKDEAWWPESCT</sequence>
<dbReference type="GO" id="GO:0000981">
    <property type="term" value="F:DNA-binding transcription factor activity, RNA polymerase II-specific"/>
    <property type="evidence" value="ECO:0007669"/>
    <property type="project" value="TreeGrafter"/>
</dbReference>
<reference evidence="2" key="2">
    <citation type="submission" date="2023-05" db="EMBL/GenBank/DDBJ databases">
        <authorList>
            <consortium name="Lawrence Berkeley National Laboratory"/>
            <person name="Steindorff A."/>
            <person name="Hensen N."/>
            <person name="Bonometti L."/>
            <person name="Westerberg I."/>
            <person name="Brannstrom I.O."/>
            <person name="Guillou S."/>
            <person name="Cros-Aarteil S."/>
            <person name="Calhoun S."/>
            <person name="Haridas S."/>
            <person name="Kuo A."/>
            <person name="Mondo S."/>
            <person name="Pangilinan J."/>
            <person name="Riley R."/>
            <person name="Labutti K."/>
            <person name="Andreopoulos B."/>
            <person name="Lipzen A."/>
            <person name="Chen C."/>
            <person name="Yanf M."/>
            <person name="Daum C."/>
            <person name="Ng V."/>
            <person name="Clum A."/>
            <person name="Ohm R."/>
            <person name="Martin F."/>
            <person name="Silar P."/>
            <person name="Natvig D."/>
            <person name="Lalanne C."/>
            <person name="Gautier V."/>
            <person name="Ament-Velasquez S.L."/>
            <person name="Kruys A."/>
            <person name="Hutchinson M.I."/>
            <person name="Powell A.J."/>
            <person name="Barry K."/>
            <person name="Miller A.N."/>
            <person name="Grigoriev I.V."/>
            <person name="Debuchy R."/>
            <person name="Gladieux P."/>
            <person name="Thoren M.H."/>
            <person name="Johannesson H."/>
        </authorList>
    </citation>
    <scope>NUCLEOTIDE SEQUENCE</scope>
    <source>
        <strain evidence="2">CBS 508.74</strain>
    </source>
</reference>
<feature type="compositionally biased region" description="Basic residues" evidence="1">
    <location>
        <begin position="15"/>
        <end position="25"/>
    </location>
</feature>
<protein>
    <recommendedName>
        <fullName evidence="4">C6 transcription factor</fullName>
    </recommendedName>
</protein>